<sequence length="46" mass="5053">MARPHPKFLPQPAKFSFGMGGLQEALLGTVYFDGELVVREIACSDQ</sequence>
<evidence type="ECO:0000313" key="1">
    <source>
        <dbReference type="EMBL" id="AGX86368.1"/>
    </source>
</evidence>
<proteinExistence type="predicted"/>
<keyword evidence="2" id="KW-1185">Reference proteome</keyword>
<organism evidence="1 2">
    <name type="scientific">Candidatus Symbiobacter mobilis CR</name>
    <dbReference type="NCBI Taxonomy" id="946483"/>
    <lineage>
        <taxon>Bacteria</taxon>
        <taxon>Pseudomonadati</taxon>
        <taxon>Pseudomonadota</taxon>
        <taxon>Betaproteobacteria</taxon>
        <taxon>Burkholderiales</taxon>
        <taxon>Comamonadaceae</taxon>
    </lineage>
</organism>
<name>U5N7Y9_9BURK</name>
<gene>
    <name evidence="1" type="ORF">Cenrod_0241</name>
</gene>
<dbReference type="EMBL" id="CP004885">
    <property type="protein sequence ID" value="AGX86368.1"/>
    <property type="molecule type" value="Genomic_DNA"/>
</dbReference>
<dbReference type="Proteomes" id="UP000017184">
    <property type="component" value="Chromosome"/>
</dbReference>
<dbReference type="HOGENOM" id="CLU_3181518_0_0_4"/>
<reference evidence="1 2" key="1">
    <citation type="journal article" date="2013" name="Genome Biol.">
        <title>Genomic analysis reveals key aspects of prokaryotic symbiosis in the phototrophic consortium "Chlorochromatium aggregatum".</title>
        <authorList>
            <person name="Liu Z."/>
            <person name="Muller J."/>
            <person name="Li T."/>
            <person name="Alvey R.M."/>
            <person name="Vogl K."/>
            <person name="Frigaard N.U."/>
            <person name="Rockwell N.C."/>
            <person name="Boyd E.S."/>
            <person name="Tomsho L.P."/>
            <person name="Schuster S.C."/>
            <person name="Henke P."/>
            <person name="Rohde M."/>
            <person name="Overmann J."/>
            <person name="Bryant D.A."/>
        </authorList>
    </citation>
    <scope>NUCLEOTIDE SEQUENCE [LARGE SCALE GENOMIC DNA]</scope>
    <source>
        <strain evidence="1">CR</strain>
    </source>
</reference>
<accession>U5N7Y9</accession>
<dbReference type="STRING" id="946483.Cenrod_0241"/>
<dbReference type="AlphaFoldDB" id="U5N7Y9"/>
<dbReference type="KEGG" id="cbx:Cenrod_0241"/>
<protein>
    <submittedName>
        <fullName evidence="1">Uncharacterized protein</fullName>
    </submittedName>
</protein>
<evidence type="ECO:0000313" key="2">
    <source>
        <dbReference type="Proteomes" id="UP000017184"/>
    </source>
</evidence>